<name>A0A1Q8RMJ3_9PEZI</name>
<keyword evidence="2" id="KW-0472">Membrane</keyword>
<dbReference type="OrthoDB" id="4096268at2759"/>
<dbReference type="GO" id="GO:0005737">
    <property type="term" value="C:cytoplasm"/>
    <property type="evidence" value="ECO:0007669"/>
    <property type="project" value="TreeGrafter"/>
</dbReference>
<dbReference type="AlphaFoldDB" id="A0A1Q8RMJ3"/>
<feature type="compositionally biased region" description="Acidic residues" evidence="1">
    <location>
        <begin position="321"/>
        <end position="354"/>
    </location>
</feature>
<feature type="transmembrane region" description="Helical" evidence="2">
    <location>
        <begin position="747"/>
        <end position="769"/>
    </location>
</feature>
<protein>
    <submittedName>
        <fullName evidence="4">Factor arrest protein 10</fullName>
    </submittedName>
</protein>
<dbReference type="PROSITE" id="PS50006">
    <property type="entry name" value="FHA_DOMAIN"/>
    <property type="match status" value="1"/>
</dbReference>
<dbReference type="PANTHER" id="PTHR15715">
    <property type="entry name" value="CENTROSOMAL PROTEIN OF 170 KDA"/>
    <property type="match status" value="1"/>
</dbReference>
<dbReference type="InterPro" id="IPR008984">
    <property type="entry name" value="SMAD_FHA_dom_sf"/>
</dbReference>
<feature type="region of interest" description="Disordered" evidence="1">
    <location>
        <begin position="147"/>
        <end position="180"/>
    </location>
</feature>
<evidence type="ECO:0000256" key="1">
    <source>
        <dbReference type="SAM" id="MobiDB-lite"/>
    </source>
</evidence>
<dbReference type="Gene3D" id="2.60.200.20">
    <property type="match status" value="1"/>
</dbReference>
<keyword evidence="2" id="KW-1133">Transmembrane helix</keyword>
<feature type="compositionally biased region" description="Acidic residues" evidence="1">
    <location>
        <begin position="163"/>
        <end position="176"/>
    </location>
</feature>
<evidence type="ECO:0000313" key="4">
    <source>
        <dbReference type="EMBL" id="OLN85544.1"/>
    </source>
</evidence>
<dbReference type="InterPro" id="IPR051176">
    <property type="entry name" value="Cent_Immune-Sig_Mod"/>
</dbReference>
<accession>A0A1Q8RMJ3</accession>
<evidence type="ECO:0000259" key="3">
    <source>
        <dbReference type="PROSITE" id="PS50006"/>
    </source>
</evidence>
<sequence length="772" mass="84965">MASAQKPQAHDVLVEVSVQHARPDFQYSERRIIIEQDKPAIIPIGRTSKRLNSLEAKADNCYFDSPVMSRLHAKITVDWFHKKLFVKDLGSLHGTYHNSQRMDAQAARELKQGDTLKFGIDIQRGNELFPPCTIVVHYEFDHSAKLARDQAQSTNRPTFTVPDESDNSDSEDDNATESDIRTTIEKIRRIDTHRSALNLNRLVRDPIDLTMDSPNPDCELKGKVYTPIIIDEENTLIHAPEPGNTIRPTQTEPTTAEHTMADLDAPHEEDDILPSSPKSDFLLPPACDSEYSSEDSYDDDESLDEYPDEEPSSQDQISGASDEDICLSDSESEDFSGDEDLDEENESVSDDDDESPRREFPTDGFEDCQMNDNDDNESQQGPLNSRNWGAPGPIGTYPDTQCNNNSAAEPFWLQPAPVSPSARPFRPPTMEPLPSLWPALPIQEQSEVERTKDFRLPSIMNLTEPQMGHQSEAGPQRISSCQSTDHSYCTTWPKAQQTFVPASSSVEKQFLPASQTDSTSAEMLGQMTGKPEFFAAREYNKAIMRHRQGGPESIEMAMPNMPINEDASSVLQPSGAIIDAAAEMVKEAPKSTNVAESVWSASGEKFLNTPQDFPVSNVRTSSPDFDMTSAFQFQQSKIASNSPMTAELPLVRTVATKTDLDQQQISHKSPKRKADEISTSTPQEEAAEAKSSQQSVEVTHATQNSDAPGATASNNWSTSTSTLPTATFANSSAPPPPKRLRSFLSKASYFLGGGVLSATAVVTALAVTAPTL</sequence>
<feature type="compositionally biased region" description="Low complexity" evidence="1">
    <location>
        <begin position="710"/>
        <end position="719"/>
    </location>
</feature>
<dbReference type="PANTHER" id="PTHR15715:SF37">
    <property type="entry name" value="LD47843P"/>
    <property type="match status" value="1"/>
</dbReference>
<feature type="domain" description="FHA" evidence="3">
    <location>
        <begin position="42"/>
        <end position="102"/>
    </location>
</feature>
<proteinExistence type="predicted"/>
<dbReference type="EMBL" id="MPGH01000162">
    <property type="protein sequence ID" value="OLN85544.1"/>
    <property type="molecule type" value="Genomic_DNA"/>
</dbReference>
<feature type="compositionally biased region" description="Polar residues" evidence="1">
    <location>
        <begin position="378"/>
        <end position="387"/>
    </location>
</feature>
<organism evidence="4 5">
    <name type="scientific">Colletotrichum chlorophyti</name>
    <dbReference type="NCBI Taxonomy" id="708187"/>
    <lineage>
        <taxon>Eukaryota</taxon>
        <taxon>Fungi</taxon>
        <taxon>Dikarya</taxon>
        <taxon>Ascomycota</taxon>
        <taxon>Pezizomycotina</taxon>
        <taxon>Sordariomycetes</taxon>
        <taxon>Hypocreomycetidae</taxon>
        <taxon>Glomerellales</taxon>
        <taxon>Glomerellaceae</taxon>
        <taxon>Colletotrichum</taxon>
    </lineage>
</organism>
<evidence type="ECO:0000256" key="2">
    <source>
        <dbReference type="SAM" id="Phobius"/>
    </source>
</evidence>
<dbReference type="Pfam" id="PF00498">
    <property type="entry name" value="FHA"/>
    <property type="match status" value="1"/>
</dbReference>
<dbReference type="STRING" id="708187.A0A1Q8RMJ3"/>
<gene>
    <name evidence="4" type="ORF">CCHL11_05826</name>
</gene>
<dbReference type="Proteomes" id="UP000186583">
    <property type="component" value="Unassembled WGS sequence"/>
</dbReference>
<comment type="caution">
    <text evidence="4">The sequence shown here is derived from an EMBL/GenBank/DDBJ whole genome shotgun (WGS) entry which is preliminary data.</text>
</comment>
<dbReference type="SUPFAM" id="SSF49879">
    <property type="entry name" value="SMAD/FHA domain"/>
    <property type="match status" value="1"/>
</dbReference>
<feature type="compositionally biased region" description="Polar residues" evidence="1">
    <location>
        <begin position="690"/>
        <end position="706"/>
    </location>
</feature>
<feature type="region of interest" description="Disordered" evidence="1">
    <location>
        <begin position="659"/>
        <end position="719"/>
    </location>
</feature>
<reference evidence="4 5" key="1">
    <citation type="submission" date="2016-11" db="EMBL/GenBank/DDBJ databases">
        <title>Draft Genome Assembly of Colletotrichum chlorophyti a pathogen of herbaceous plants.</title>
        <authorList>
            <person name="Gan P."/>
            <person name="Narusaka M."/>
            <person name="Tsushima A."/>
            <person name="Narusaka Y."/>
            <person name="Takano Y."/>
            <person name="Shirasu K."/>
        </authorList>
    </citation>
    <scope>NUCLEOTIDE SEQUENCE [LARGE SCALE GENOMIC DNA]</scope>
    <source>
        <strain evidence="4 5">NTL11</strain>
    </source>
</reference>
<evidence type="ECO:0000313" key="5">
    <source>
        <dbReference type="Proteomes" id="UP000186583"/>
    </source>
</evidence>
<feature type="compositionally biased region" description="Acidic residues" evidence="1">
    <location>
        <begin position="291"/>
        <end position="312"/>
    </location>
</feature>
<keyword evidence="5" id="KW-1185">Reference proteome</keyword>
<dbReference type="InterPro" id="IPR000253">
    <property type="entry name" value="FHA_dom"/>
</dbReference>
<keyword evidence="2" id="KW-0812">Transmembrane</keyword>
<feature type="compositionally biased region" description="Polar residues" evidence="1">
    <location>
        <begin position="398"/>
        <end position="407"/>
    </location>
</feature>
<feature type="region of interest" description="Disordered" evidence="1">
    <location>
        <begin position="267"/>
        <end position="427"/>
    </location>
</feature>